<keyword evidence="1" id="KW-0812">Transmembrane</keyword>
<evidence type="ECO:0000313" key="3">
    <source>
        <dbReference type="EMBL" id="HIR62502.1"/>
    </source>
</evidence>
<protein>
    <recommendedName>
        <fullName evidence="5">Tetratricopeptide repeat protein</fullName>
    </recommendedName>
</protein>
<dbReference type="InterPro" id="IPR011990">
    <property type="entry name" value="TPR-like_helical_dom_sf"/>
</dbReference>
<organism evidence="3 4">
    <name type="scientific">Candidatus Coprenecus avistercoris</name>
    <dbReference type="NCBI Taxonomy" id="2840730"/>
    <lineage>
        <taxon>Bacteria</taxon>
        <taxon>Pseudomonadati</taxon>
        <taxon>Bacteroidota</taxon>
        <taxon>Bacteroidia</taxon>
        <taxon>Bacteroidales</taxon>
        <taxon>Rikenellaceae</taxon>
        <taxon>Rikenellaceae incertae sedis</taxon>
        <taxon>Candidatus Coprenecus</taxon>
    </lineage>
</organism>
<sequence>MSRILRIPAAALAACLLILSCASGSREARTMLTAADSLMGTDPQAALYSIMSIDSSAVLSMNNKDRALYILLRTQARYKCYLPVSGDTAISTAVEYYSRRGPASRHAVALSMRGAVNFERGDFVSALEDYKDAEKIVDEKDGGPVAAGLLHTRIAELYQLTFVNDSLTVERYRKALECFQRSDRDDLIMQARLSLARALLAVSPEESLSNTLAGAALAMTLSDSSMILVARELETAYYLITGQYSEAVRTASDALSEAYYSEARFGKSVANILLAMSTAYARTGHPDSARATASRIPREALDEATWNFLYYDISLSEDDSESALGYLATGHRIGDSTLAAGYGLHLRGVEKRYENSRISERYASMQNRYFSTYIILLGTLCIIIIICSLIYVRNIRLKREVEKCTDIIRSLNEEKDAAGRITSTVHGKESTLISEEMLKVTDELMEAFYKYGRTKAIAEQVKAILQCHFPEEGTMAKVRRIVDATYPGFLSGLETAYPALKEKDIYIIALTACGFSTGTICALRRITESSLYVEKTRIARKIGETGSLSDFVQKALQNYNAS</sequence>
<keyword evidence="1" id="KW-1133">Transmembrane helix</keyword>
<dbReference type="AlphaFoldDB" id="A0A9D1E0Q1"/>
<proteinExistence type="predicted"/>
<dbReference type="PROSITE" id="PS51257">
    <property type="entry name" value="PROKAR_LIPOPROTEIN"/>
    <property type="match status" value="1"/>
</dbReference>
<feature type="signal peptide" evidence="2">
    <location>
        <begin position="1"/>
        <end position="28"/>
    </location>
</feature>
<evidence type="ECO:0000256" key="1">
    <source>
        <dbReference type="SAM" id="Phobius"/>
    </source>
</evidence>
<feature type="transmembrane region" description="Helical" evidence="1">
    <location>
        <begin position="370"/>
        <end position="392"/>
    </location>
</feature>
<evidence type="ECO:0000313" key="4">
    <source>
        <dbReference type="Proteomes" id="UP000886744"/>
    </source>
</evidence>
<dbReference type="EMBL" id="DVHI01000039">
    <property type="protein sequence ID" value="HIR62502.1"/>
    <property type="molecule type" value="Genomic_DNA"/>
</dbReference>
<feature type="chain" id="PRO_5038602199" description="Tetratricopeptide repeat protein" evidence="2">
    <location>
        <begin position="29"/>
        <end position="562"/>
    </location>
</feature>
<dbReference type="SUPFAM" id="SSF48452">
    <property type="entry name" value="TPR-like"/>
    <property type="match status" value="1"/>
</dbReference>
<dbReference type="Proteomes" id="UP000886744">
    <property type="component" value="Unassembled WGS sequence"/>
</dbReference>
<accession>A0A9D1E0Q1</accession>
<name>A0A9D1E0Q1_9BACT</name>
<reference evidence="3" key="2">
    <citation type="journal article" date="2021" name="PeerJ">
        <title>Extensive microbial diversity within the chicken gut microbiome revealed by metagenomics and culture.</title>
        <authorList>
            <person name="Gilroy R."/>
            <person name="Ravi A."/>
            <person name="Getino M."/>
            <person name="Pursley I."/>
            <person name="Horton D.L."/>
            <person name="Alikhan N.F."/>
            <person name="Baker D."/>
            <person name="Gharbi K."/>
            <person name="Hall N."/>
            <person name="Watson M."/>
            <person name="Adriaenssens E.M."/>
            <person name="Foster-Nyarko E."/>
            <person name="Jarju S."/>
            <person name="Secka A."/>
            <person name="Antonio M."/>
            <person name="Oren A."/>
            <person name="Chaudhuri R.R."/>
            <person name="La Ragione R."/>
            <person name="Hildebrand F."/>
            <person name="Pallen M.J."/>
        </authorList>
    </citation>
    <scope>NUCLEOTIDE SEQUENCE</scope>
    <source>
        <strain evidence="3">ChiHjej13B12-12457</strain>
    </source>
</reference>
<reference evidence="3" key="1">
    <citation type="submission" date="2020-10" db="EMBL/GenBank/DDBJ databases">
        <authorList>
            <person name="Gilroy R."/>
        </authorList>
    </citation>
    <scope>NUCLEOTIDE SEQUENCE</scope>
    <source>
        <strain evidence="3">ChiHjej13B12-12457</strain>
    </source>
</reference>
<gene>
    <name evidence="3" type="ORF">IAC94_03140</name>
</gene>
<dbReference type="Gene3D" id="1.25.40.10">
    <property type="entry name" value="Tetratricopeptide repeat domain"/>
    <property type="match status" value="1"/>
</dbReference>
<keyword evidence="2" id="KW-0732">Signal</keyword>
<evidence type="ECO:0008006" key="5">
    <source>
        <dbReference type="Google" id="ProtNLM"/>
    </source>
</evidence>
<keyword evidence="1" id="KW-0472">Membrane</keyword>
<comment type="caution">
    <text evidence="3">The sequence shown here is derived from an EMBL/GenBank/DDBJ whole genome shotgun (WGS) entry which is preliminary data.</text>
</comment>
<evidence type="ECO:0000256" key="2">
    <source>
        <dbReference type="SAM" id="SignalP"/>
    </source>
</evidence>